<comment type="caution">
    <text evidence="2">The sequence shown here is derived from an EMBL/GenBank/DDBJ whole genome shotgun (WGS) entry which is preliminary data.</text>
</comment>
<evidence type="ECO:0000313" key="3">
    <source>
        <dbReference type="Proteomes" id="UP001178507"/>
    </source>
</evidence>
<gene>
    <name evidence="2" type="ORF">EVOR1521_LOCUS19533</name>
</gene>
<organism evidence="2 3">
    <name type="scientific">Effrenium voratum</name>
    <dbReference type="NCBI Taxonomy" id="2562239"/>
    <lineage>
        <taxon>Eukaryota</taxon>
        <taxon>Sar</taxon>
        <taxon>Alveolata</taxon>
        <taxon>Dinophyceae</taxon>
        <taxon>Suessiales</taxon>
        <taxon>Symbiodiniaceae</taxon>
        <taxon>Effrenium</taxon>
    </lineage>
</organism>
<sequence>MYGFEAGPKGVFDMLEQFDRPEFAMNTAFQEQGAALNHLLFVDAEPEADADHSDKPRQKDVEVVIRHAVQEGLRSEEARLFLKSNATMKEVREALAEQLKLPASSCRLVERVGASGAFASFRDSERIQGRRALLVMGVESLKAPEEREMEQREEERQKGKEIENEERSEQERRFAAETPLKRQALALQAPRKVRQLTLQEALALQRDLIQGFSKPEFQARKADLERRLKTNDPKNFSLERQALFLTVQRAVLPKYSLEGSARGVFDMMQQFVGGEFDYDPEFQRQGSILTGLLFSEDAAPEAKSSKKAKPSEPVLDVEVVVRHAVEEVRARRNARSAKDGPLRLGKAFPVRGALFCGLEK</sequence>
<accession>A0AA36IWN2</accession>
<evidence type="ECO:0000256" key="1">
    <source>
        <dbReference type="SAM" id="MobiDB-lite"/>
    </source>
</evidence>
<feature type="region of interest" description="Disordered" evidence="1">
    <location>
        <begin position="143"/>
        <end position="175"/>
    </location>
</feature>
<proteinExistence type="predicted"/>
<evidence type="ECO:0000313" key="2">
    <source>
        <dbReference type="EMBL" id="CAJ1394991.1"/>
    </source>
</evidence>
<dbReference type="Proteomes" id="UP001178507">
    <property type="component" value="Unassembled WGS sequence"/>
</dbReference>
<name>A0AA36IWN2_9DINO</name>
<protein>
    <submittedName>
        <fullName evidence="2">Uncharacterized protein</fullName>
    </submittedName>
</protein>
<dbReference type="AlphaFoldDB" id="A0AA36IWN2"/>
<dbReference type="EMBL" id="CAUJNA010003013">
    <property type="protein sequence ID" value="CAJ1394991.1"/>
    <property type="molecule type" value="Genomic_DNA"/>
</dbReference>
<reference evidence="2" key="1">
    <citation type="submission" date="2023-08" db="EMBL/GenBank/DDBJ databases">
        <authorList>
            <person name="Chen Y."/>
            <person name="Shah S."/>
            <person name="Dougan E. K."/>
            <person name="Thang M."/>
            <person name="Chan C."/>
        </authorList>
    </citation>
    <scope>NUCLEOTIDE SEQUENCE</scope>
</reference>
<keyword evidence="3" id="KW-1185">Reference proteome</keyword>